<dbReference type="STRING" id="2082308.A0A2K1R2M3"/>
<dbReference type="InterPro" id="IPR054710">
    <property type="entry name" value="Tri101-like_N"/>
</dbReference>
<dbReference type="PANTHER" id="PTHR31896:SF64">
    <property type="entry name" value="TRICHOTHECENE 3-O-ACETYLTRANSFERASE"/>
    <property type="match status" value="1"/>
</dbReference>
<dbReference type="InterPro" id="IPR051283">
    <property type="entry name" value="Sec_Metabolite_Acyltrans"/>
</dbReference>
<dbReference type="AlphaFoldDB" id="A0A2K1R2M3"/>
<accession>A0A2K1R2M3</accession>
<dbReference type="InterPro" id="IPR023213">
    <property type="entry name" value="CAT-like_dom_sf"/>
</dbReference>
<dbReference type="FunCoup" id="A0A2K1R2M3">
    <property type="interactions" value="59"/>
</dbReference>
<dbReference type="Gene3D" id="3.30.559.10">
    <property type="entry name" value="Chloramphenicol acetyltransferase-like domain"/>
    <property type="match status" value="2"/>
</dbReference>
<dbReference type="PANTHER" id="PTHR31896">
    <property type="entry name" value="FAMILY REGULATORY PROTEIN, PUTATIVE (AFU_ORTHOLOGUE AFUA_3G14730)-RELATED"/>
    <property type="match status" value="1"/>
</dbReference>
<name>A0A2K1R2M3_9PEZI</name>
<keyword evidence="4" id="KW-1185">Reference proteome</keyword>
<dbReference type="GO" id="GO:0016740">
    <property type="term" value="F:transferase activity"/>
    <property type="evidence" value="ECO:0007669"/>
    <property type="project" value="UniProtKB-KW"/>
</dbReference>
<proteinExistence type="predicted"/>
<dbReference type="Pfam" id="PF22664">
    <property type="entry name" value="TRI-like_N"/>
    <property type="match status" value="1"/>
</dbReference>
<evidence type="ECO:0000259" key="2">
    <source>
        <dbReference type="Pfam" id="PF22664"/>
    </source>
</evidence>
<evidence type="ECO:0000313" key="4">
    <source>
        <dbReference type="Proteomes" id="UP000243797"/>
    </source>
</evidence>
<keyword evidence="1" id="KW-0808">Transferase</keyword>
<sequence length="449" mass="49579">MSPIRSEHDFQHLVDVMGNMPFVRRYIVLCLCFELSDPTQNVIDSALRLPLQRLGDAFPYLAGRVVIEGLRKGNSGICKVVPYHSSVPLEVKDLSHNPATATFQGLKAAKYPFSLLDSNQLAPRSASTWDQDPGSDKVAPVLILQANLIKGGLILTFSGNHTIMDMTGLGLVIGLFAKACRGELFSNEDLERGNQAKGAAVPLLDGYQRGPELDDVFINSSGPSLRSDASPRWVYWNISAASLGRLKDEASRHMSVAYISTDDAVAALAWQAITRARQNRLGAGVRSYFARPCSMRKYLGLQGYIGHMVDTLYEEEVDVWKLPLGEVASSLRRMLQREEQIKHHVRAVATMLDRLEDKSVIINGSQLDPNRDVVLSSYANIRCCELSFGALLGIPDAARRPRMPVWPSLCYLMPKSKDGDMAIAICLDEDDLSLMCKDSIVNEYASYIG</sequence>
<feature type="domain" description="Trichothecene 3-O-acetyltransferase-like N-terminal" evidence="2">
    <location>
        <begin position="26"/>
        <end position="180"/>
    </location>
</feature>
<dbReference type="Proteomes" id="UP000243797">
    <property type="component" value="Unassembled WGS sequence"/>
</dbReference>
<evidence type="ECO:0000256" key="1">
    <source>
        <dbReference type="ARBA" id="ARBA00022679"/>
    </source>
</evidence>
<dbReference type="InParanoid" id="A0A2K1R2M3"/>
<protein>
    <recommendedName>
        <fullName evidence="2">Trichothecene 3-O-acetyltransferase-like N-terminal domain-containing protein</fullName>
    </recommendedName>
</protein>
<evidence type="ECO:0000313" key="3">
    <source>
        <dbReference type="EMBL" id="PNS21529.1"/>
    </source>
</evidence>
<reference evidence="3 4" key="1">
    <citation type="submission" date="2017-06" db="EMBL/GenBank/DDBJ databases">
        <title>Draft genome sequence of a variant of Elsinoe murrayae.</title>
        <authorList>
            <person name="Cheng Q."/>
        </authorList>
    </citation>
    <scope>NUCLEOTIDE SEQUENCE [LARGE SCALE GENOMIC DNA]</scope>
    <source>
        <strain evidence="3 4">CQ-2017a</strain>
    </source>
</reference>
<gene>
    <name evidence="3" type="ORF">CAC42_888</name>
</gene>
<organism evidence="3 4">
    <name type="scientific">Sphaceloma murrayae</name>
    <dbReference type="NCBI Taxonomy" id="2082308"/>
    <lineage>
        <taxon>Eukaryota</taxon>
        <taxon>Fungi</taxon>
        <taxon>Dikarya</taxon>
        <taxon>Ascomycota</taxon>
        <taxon>Pezizomycotina</taxon>
        <taxon>Dothideomycetes</taxon>
        <taxon>Dothideomycetidae</taxon>
        <taxon>Myriangiales</taxon>
        <taxon>Elsinoaceae</taxon>
        <taxon>Sphaceloma</taxon>
    </lineage>
</organism>
<dbReference type="OrthoDB" id="1862401at2759"/>
<comment type="caution">
    <text evidence="3">The sequence shown here is derived from an EMBL/GenBank/DDBJ whole genome shotgun (WGS) entry which is preliminary data.</text>
</comment>
<dbReference type="EMBL" id="NKHZ01000011">
    <property type="protein sequence ID" value="PNS21529.1"/>
    <property type="molecule type" value="Genomic_DNA"/>
</dbReference>